<evidence type="ECO:0008006" key="4">
    <source>
        <dbReference type="Google" id="ProtNLM"/>
    </source>
</evidence>
<evidence type="ECO:0000313" key="3">
    <source>
        <dbReference type="Proteomes" id="UP000054560"/>
    </source>
</evidence>
<gene>
    <name evidence="2" type="ORF">SARC_14310</name>
</gene>
<evidence type="ECO:0000313" key="2">
    <source>
        <dbReference type="EMBL" id="KNC73132.1"/>
    </source>
</evidence>
<feature type="compositionally biased region" description="Basic and acidic residues" evidence="1">
    <location>
        <begin position="166"/>
        <end position="205"/>
    </location>
</feature>
<dbReference type="Proteomes" id="UP000054560">
    <property type="component" value="Unassembled WGS sequence"/>
</dbReference>
<organism evidence="2 3">
    <name type="scientific">Sphaeroforma arctica JP610</name>
    <dbReference type="NCBI Taxonomy" id="667725"/>
    <lineage>
        <taxon>Eukaryota</taxon>
        <taxon>Ichthyosporea</taxon>
        <taxon>Ichthyophonida</taxon>
        <taxon>Sphaeroforma</taxon>
    </lineage>
</organism>
<dbReference type="OrthoDB" id="5577072at2759"/>
<sequence>VGAYVKIERGTHAGLYGRVTEVGGINSETLGVRLGVNGHVIRLPRRRTALVSGVEYKAHRHDVGEGADHAQARDNRDEKDRYTHRESDTERGRGDRERSAHRTEARQWPRDSKEESESGDDRDSRDHAGQGRRETCGDAHKGRGGSRNGDRDRDKDRGRDRKRYRGRDSDDGGERKRGREDDRNREKADKGVSKGPTRESRSERTWLRPGITVRVVSRTYERGKHYTAKVTVADVVGLHECECRSDNGRLLS</sequence>
<dbReference type="PANTHER" id="PTHR15818:SF2">
    <property type="entry name" value="G-PATCH DOMAIN AND KOW MOTIFS-CONTAINING PROTEIN"/>
    <property type="match status" value="1"/>
</dbReference>
<reference evidence="2 3" key="1">
    <citation type="submission" date="2011-02" db="EMBL/GenBank/DDBJ databases">
        <title>The Genome Sequence of Sphaeroforma arctica JP610.</title>
        <authorList>
            <consortium name="The Broad Institute Genome Sequencing Platform"/>
            <person name="Russ C."/>
            <person name="Cuomo C."/>
            <person name="Young S.K."/>
            <person name="Zeng Q."/>
            <person name="Gargeya S."/>
            <person name="Alvarado L."/>
            <person name="Berlin A."/>
            <person name="Chapman S.B."/>
            <person name="Chen Z."/>
            <person name="Freedman E."/>
            <person name="Gellesch M."/>
            <person name="Goldberg J."/>
            <person name="Griggs A."/>
            <person name="Gujja S."/>
            <person name="Heilman E."/>
            <person name="Heiman D."/>
            <person name="Howarth C."/>
            <person name="Mehta T."/>
            <person name="Neiman D."/>
            <person name="Pearson M."/>
            <person name="Roberts A."/>
            <person name="Saif S."/>
            <person name="Shea T."/>
            <person name="Shenoy N."/>
            <person name="Sisk P."/>
            <person name="Stolte C."/>
            <person name="Sykes S."/>
            <person name="White J."/>
            <person name="Yandava C."/>
            <person name="Burger G."/>
            <person name="Gray M.W."/>
            <person name="Holland P.W.H."/>
            <person name="King N."/>
            <person name="Lang F.B.F."/>
            <person name="Roger A.J."/>
            <person name="Ruiz-Trillo I."/>
            <person name="Haas B."/>
            <person name="Nusbaum C."/>
            <person name="Birren B."/>
        </authorList>
    </citation>
    <scope>NUCLEOTIDE SEQUENCE [LARGE SCALE GENOMIC DNA]</scope>
    <source>
        <strain evidence="2 3">JP610</strain>
    </source>
</reference>
<feature type="non-terminal residue" evidence="2">
    <location>
        <position position="252"/>
    </location>
</feature>
<dbReference type="GO" id="GO:0000398">
    <property type="term" value="P:mRNA splicing, via spliceosome"/>
    <property type="evidence" value="ECO:0007669"/>
    <property type="project" value="InterPro"/>
</dbReference>
<feature type="non-terminal residue" evidence="2">
    <location>
        <position position="1"/>
    </location>
</feature>
<dbReference type="EMBL" id="KQ246037">
    <property type="protein sequence ID" value="KNC73132.1"/>
    <property type="molecule type" value="Genomic_DNA"/>
</dbReference>
<accession>A0A0L0F8U4</accession>
<dbReference type="GeneID" id="25914814"/>
<dbReference type="InterPro" id="IPR045166">
    <property type="entry name" value="Spp2-like"/>
</dbReference>
<feature type="compositionally biased region" description="Basic and acidic residues" evidence="1">
    <location>
        <begin position="148"/>
        <end position="159"/>
    </location>
</feature>
<dbReference type="RefSeq" id="XP_014147034.1">
    <property type="nucleotide sequence ID" value="XM_014291559.1"/>
</dbReference>
<feature type="compositionally biased region" description="Basic and acidic residues" evidence="1">
    <location>
        <begin position="61"/>
        <end position="141"/>
    </location>
</feature>
<name>A0A0L0F8U4_9EUKA</name>
<proteinExistence type="predicted"/>
<evidence type="ECO:0000256" key="1">
    <source>
        <dbReference type="SAM" id="MobiDB-lite"/>
    </source>
</evidence>
<dbReference type="GO" id="GO:0005681">
    <property type="term" value="C:spliceosomal complex"/>
    <property type="evidence" value="ECO:0007669"/>
    <property type="project" value="TreeGrafter"/>
</dbReference>
<keyword evidence="3" id="KW-1185">Reference proteome</keyword>
<dbReference type="STRING" id="667725.A0A0L0F8U4"/>
<dbReference type="PANTHER" id="PTHR15818">
    <property type="entry name" value="G PATCH AND KOW-CONTAINING"/>
    <property type="match status" value="1"/>
</dbReference>
<dbReference type="AlphaFoldDB" id="A0A0L0F8U4"/>
<feature type="region of interest" description="Disordered" evidence="1">
    <location>
        <begin position="61"/>
        <end position="205"/>
    </location>
</feature>
<protein>
    <recommendedName>
        <fullName evidence="4">KOW domain-containing protein</fullName>
    </recommendedName>
</protein>